<name>A0A9N8JDN5_9PEZI</name>
<dbReference type="OrthoDB" id="426718at2759"/>
<dbReference type="PANTHER" id="PTHR37490:SF3">
    <property type="entry name" value="DUF3431 DOMAIN CONTAINING PROTEIN"/>
    <property type="match status" value="1"/>
</dbReference>
<sequence length="395" mass="44277">MLRRSRKSLLQLAFLCLIIYFFVSLLRPSAPKIFSWTTIRYRTTAKSLPEARGTCPGLEHASKPALVVSHVAADGDIEWLDRLSSKYHLCVYEVDAPSDPTVKNLRVPANRGHESITYLTFLIDNYDSIPQAGAVFVHGSRFQWHNDDPLYDNAASLAALNVPSALAPTGYHNLRCDWNAGTCDKDFGPPQGSLENTINSVLQPWSARSVSDAAMPQAFAVLFGGDEYLKHGKSKGLKLGRSDSLRAQCCAQFVVSRESIHRHSREEYVAIRQWLLDGSYGMSRNSNAAPRDDRIAGRVLSYLWHILFIPQQDGLVDLDELNKQACPSAADCYCRLYGKCDLRCNLGACADQYRVPPYMRLPKDWAELHKNDVYDVQEPGVKALHGRLYPKAFEP</sequence>
<dbReference type="PANTHER" id="PTHR37490">
    <property type="entry name" value="EXPRESSED PROTEIN"/>
    <property type="match status" value="1"/>
</dbReference>
<dbReference type="InterPro" id="IPR021838">
    <property type="entry name" value="DUF3431"/>
</dbReference>
<keyword evidence="2" id="KW-1185">Reference proteome</keyword>
<dbReference type="Proteomes" id="UP000714618">
    <property type="component" value="Unassembled WGS sequence"/>
</dbReference>
<reference evidence="1" key="1">
    <citation type="submission" date="2020-06" db="EMBL/GenBank/DDBJ databases">
        <authorList>
            <person name="Onetto C."/>
        </authorList>
    </citation>
    <scope>NUCLEOTIDE SEQUENCE</scope>
</reference>
<gene>
    <name evidence="1" type="ORF">AWRI4233_LOCUS233</name>
</gene>
<dbReference type="EMBL" id="CAIJEO010000002">
    <property type="protein sequence ID" value="CAD0085497.1"/>
    <property type="molecule type" value="Genomic_DNA"/>
</dbReference>
<evidence type="ECO:0000313" key="1">
    <source>
        <dbReference type="EMBL" id="CAD0085497.1"/>
    </source>
</evidence>
<accession>A0A9N8JDN5</accession>
<dbReference type="AlphaFoldDB" id="A0A9N8JDN5"/>
<evidence type="ECO:0000313" key="2">
    <source>
        <dbReference type="Proteomes" id="UP000714618"/>
    </source>
</evidence>
<dbReference type="Pfam" id="PF11913">
    <property type="entry name" value="DUF3431"/>
    <property type="match status" value="1"/>
</dbReference>
<protein>
    <submittedName>
        <fullName evidence="1">Uncharacterized protein</fullName>
    </submittedName>
</protein>
<organism evidence="1 2">
    <name type="scientific">Aureobasidium mustum</name>
    <dbReference type="NCBI Taxonomy" id="2773714"/>
    <lineage>
        <taxon>Eukaryota</taxon>
        <taxon>Fungi</taxon>
        <taxon>Dikarya</taxon>
        <taxon>Ascomycota</taxon>
        <taxon>Pezizomycotina</taxon>
        <taxon>Dothideomycetes</taxon>
        <taxon>Dothideomycetidae</taxon>
        <taxon>Dothideales</taxon>
        <taxon>Saccotheciaceae</taxon>
        <taxon>Aureobasidium</taxon>
    </lineage>
</organism>
<comment type="caution">
    <text evidence="1">The sequence shown here is derived from an EMBL/GenBank/DDBJ whole genome shotgun (WGS) entry which is preliminary data.</text>
</comment>
<proteinExistence type="predicted"/>